<dbReference type="STRING" id="29170.A0A368H964"/>
<dbReference type="PANTHER" id="PTHR10974">
    <property type="entry name" value="FI08016P-RELATED"/>
    <property type="match status" value="1"/>
</dbReference>
<keyword evidence="2" id="KW-1185">Reference proteome</keyword>
<comment type="caution">
    <text evidence="1">The sequence shown here is derived from an EMBL/GenBank/DDBJ whole genome shotgun (WGS) entry which is preliminary data.</text>
</comment>
<dbReference type="GO" id="GO:0005615">
    <property type="term" value="C:extracellular space"/>
    <property type="evidence" value="ECO:0007669"/>
    <property type="project" value="TreeGrafter"/>
</dbReference>
<dbReference type="OrthoDB" id="5860544at2759"/>
<dbReference type="AlphaFoldDB" id="A0A368H964"/>
<dbReference type="Pfam" id="PF02995">
    <property type="entry name" value="DUF229"/>
    <property type="match status" value="2"/>
</dbReference>
<sequence>MAKRSLPKVIKFIQDEMDGTLMEFLNKCVPHNAQTCLGKSIEGGNRAFIGLPALKPDWNYKVMCQQYLDKYNYHLHQFEAHGYRSMIAQDENIGIAFYPDCLGFNRSEANHVWRPFQLRMKESRDLRNSMEKSCNERHIEMLDYLEKFIHSYPGVPKIGQIWPTTIAHETLRDLYHADDHFLSFFEKNSKNLENAFVFIMGDHGPRREGVSINMFCLLDYYFNLTALQLSVQDIRGKLDITVCIQIKGQKKATHFIQPQTNFSDTSYRDMQPHSKGSSLLREWRGARNCRTLPIPPIYCLCQYTKTVVRDRAVQRKLGVFLAKNLNELLKKEGLEDKCYQQVYHSVSRATLRVTKMKDDNNDILYDVSVYLRPSNGLFSVSSHLKSQQILCNPNTQIF</sequence>
<evidence type="ECO:0008006" key="3">
    <source>
        <dbReference type="Google" id="ProtNLM"/>
    </source>
</evidence>
<dbReference type="InterPro" id="IPR004245">
    <property type="entry name" value="DUF229"/>
</dbReference>
<reference evidence="1 2" key="1">
    <citation type="submission" date="2014-10" db="EMBL/GenBank/DDBJ databases">
        <title>Draft genome of the hookworm Ancylostoma caninum.</title>
        <authorList>
            <person name="Mitreva M."/>
        </authorList>
    </citation>
    <scope>NUCLEOTIDE SEQUENCE [LARGE SCALE GENOMIC DNA]</scope>
    <source>
        <strain evidence="1 2">Baltimore</strain>
    </source>
</reference>
<name>A0A368H964_ANCCA</name>
<gene>
    <name evidence="1" type="ORF">ANCCAN_00647</name>
</gene>
<evidence type="ECO:0000313" key="1">
    <source>
        <dbReference type="EMBL" id="RCN53096.1"/>
    </source>
</evidence>
<proteinExistence type="predicted"/>
<dbReference type="Proteomes" id="UP000252519">
    <property type="component" value="Unassembled WGS sequence"/>
</dbReference>
<organism evidence="1 2">
    <name type="scientific">Ancylostoma caninum</name>
    <name type="common">Dog hookworm</name>
    <dbReference type="NCBI Taxonomy" id="29170"/>
    <lineage>
        <taxon>Eukaryota</taxon>
        <taxon>Metazoa</taxon>
        <taxon>Ecdysozoa</taxon>
        <taxon>Nematoda</taxon>
        <taxon>Chromadorea</taxon>
        <taxon>Rhabditida</taxon>
        <taxon>Rhabditina</taxon>
        <taxon>Rhabditomorpha</taxon>
        <taxon>Strongyloidea</taxon>
        <taxon>Ancylostomatidae</taxon>
        <taxon>Ancylostomatinae</taxon>
        <taxon>Ancylostoma</taxon>
    </lineage>
</organism>
<evidence type="ECO:0000313" key="2">
    <source>
        <dbReference type="Proteomes" id="UP000252519"/>
    </source>
</evidence>
<dbReference type="PANTHER" id="PTHR10974:SF75">
    <property type="entry name" value="SULFATASE DOMAIN-CONTAINING PROTEIN"/>
    <property type="match status" value="1"/>
</dbReference>
<protein>
    <recommendedName>
        <fullName evidence="3">Sulfatase N-terminal domain-containing protein</fullName>
    </recommendedName>
</protein>
<dbReference type="EMBL" id="JOJR01000003">
    <property type="protein sequence ID" value="RCN53096.1"/>
    <property type="molecule type" value="Genomic_DNA"/>
</dbReference>
<accession>A0A368H964</accession>